<dbReference type="Gene3D" id="1.10.357.10">
    <property type="entry name" value="Tetracycline Repressor, domain 2"/>
    <property type="match status" value="1"/>
</dbReference>
<dbReference type="InterPro" id="IPR036271">
    <property type="entry name" value="Tet_transcr_reg_TetR-rel_C_sf"/>
</dbReference>
<evidence type="ECO:0000256" key="4">
    <source>
        <dbReference type="PROSITE-ProRule" id="PRU00335"/>
    </source>
</evidence>
<dbReference type="EMBL" id="BAABEP010000020">
    <property type="protein sequence ID" value="GAA3732878.1"/>
    <property type="molecule type" value="Genomic_DNA"/>
</dbReference>
<feature type="region of interest" description="Disordered" evidence="5">
    <location>
        <begin position="189"/>
        <end position="233"/>
    </location>
</feature>
<protein>
    <submittedName>
        <fullName evidence="7">TetR/AcrR family transcriptional regulator</fullName>
    </submittedName>
</protein>
<dbReference type="PANTHER" id="PTHR30055:SF234">
    <property type="entry name" value="HTH-TYPE TRANSCRIPTIONAL REGULATOR BETI"/>
    <property type="match status" value="1"/>
</dbReference>
<feature type="compositionally biased region" description="Low complexity" evidence="5">
    <location>
        <begin position="210"/>
        <end position="224"/>
    </location>
</feature>
<accession>A0ABP7FAI7</accession>
<keyword evidence="1" id="KW-0805">Transcription regulation</keyword>
<feature type="compositionally biased region" description="Low complexity" evidence="5">
    <location>
        <begin position="189"/>
        <end position="202"/>
    </location>
</feature>
<keyword evidence="8" id="KW-1185">Reference proteome</keyword>
<dbReference type="PRINTS" id="PR00455">
    <property type="entry name" value="HTHTETR"/>
</dbReference>
<evidence type="ECO:0000256" key="2">
    <source>
        <dbReference type="ARBA" id="ARBA00023125"/>
    </source>
</evidence>
<dbReference type="Pfam" id="PF00440">
    <property type="entry name" value="TetR_N"/>
    <property type="match status" value="1"/>
</dbReference>
<gene>
    <name evidence="7" type="ORF">GCM10023082_32900</name>
</gene>
<dbReference type="PANTHER" id="PTHR30055">
    <property type="entry name" value="HTH-TYPE TRANSCRIPTIONAL REGULATOR RUTR"/>
    <property type="match status" value="1"/>
</dbReference>
<sequence length="233" mass="23903">MPRPLRADAQANHERLLEVAARAFAQDGADTSLKAIAAEAGVGIGTLYRRFPTRDDLIEATYRSETARLCASAPRLLAEHGPMAALRLWMEAFVDYMLTKRGMADALPSILAAREGLRLQSRAALGEAVTALIDAGAAAGRLRRDAVPHDVLMALGGITLISGHEDRRDLASRLIALLLDGLTPAAAAASQAPGAPDAPDMAGTGGTAGAPGTAAGTAGTAGTTENGVGSDSW</sequence>
<dbReference type="SUPFAM" id="SSF46689">
    <property type="entry name" value="Homeodomain-like"/>
    <property type="match status" value="1"/>
</dbReference>
<dbReference type="RefSeq" id="WP_345647362.1">
    <property type="nucleotide sequence ID" value="NZ_BAABEP010000020.1"/>
</dbReference>
<evidence type="ECO:0000256" key="1">
    <source>
        <dbReference type="ARBA" id="ARBA00023015"/>
    </source>
</evidence>
<feature type="DNA-binding region" description="H-T-H motif" evidence="4">
    <location>
        <begin position="32"/>
        <end position="51"/>
    </location>
</feature>
<reference evidence="8" key="1">
    <citation type="journal article" date="2019" name="Int. J. Syst. Evol. Microbiol.">
        <title>The Global Catalogue of Microorganisms (GCM) 10K type strain sequencing project: providing services to taxonomists for standard genome sequencing and annotation.</title>
        <authorList>
            <consortium name="The Broad Institute Genomics Platform"/>
            <consortium name="The Broad Institute Genome Sequencing Center for Infectious Disease"/>
            <person name="Wu L."/>
            <person name="Ma J."/>
        </authorList>
    </citation>
    <scope>NUCLEOTIDE SEQUENCE [LARGE SCALE GENOMIC DNA]</scope>
    <source>
        <strain evidence="8">JCM 30846</strain>
    </source>
</reference>
<organism evidence="7 8">
    <name type="scientific">Streptomyces tremellae</name>
    <dbReference type="NCBI Taxonomy" id="1124239"/>
    <lineage>
        <taxon>Bacteria</taxon>
        <taxon>Bacillati</taxon>
        <taxon>Actinomycetota</taxon>
        <taxon>Actinomycetes</taxon>
        <taxon>Kitasatosporales</taxon>
        <taxon>Streptomycetaceae</taxon>
        <taxon>Streptomyces</taxon>
    </lineage>
</organism>
<proteinExistence type="predicted"/>
<keyword evidence="3" id="KW-0804">Transcription</keyword>
<dbReference type="Pfam" id="PF21597">
    <property type="entry name" value="TetR_C_43"/>
    <property type="match status" value="1"/>
</dbReference>
<evidence type="ECO:0000256" key="3">
    <source>
        <dbReference type="ARBA" id="ARBA00023163"/>
    </source>
</evidence>
<evidence type="ECO:0000313" key="7">
    <source>
        <dbReference type="EMBL" id="GAA3732878.1"/>
    </source>
</evidence>
<dbReference type="SUPFAM" id="SSF48498">
    <property type="entry name" value="Tetracyclin repressor-like, C-terminal domain"/>
    <property type="match status" value="1"/>
</dbReference>
<keyword evidence="2 4" id="KW-0238">DNA-binding</keyword>
<dbReference type="InterPro" id="IPR001647">
    <property type="entry name" value="HTH_TetR"/>
</dbReference>
<evidence type="ECO:0000313" key="8">
    <source>
        <dbReference type="Proteomes" id="UP001499884"/>
    </source>
</evidence>
<dbReference type="InterPro" id="IPR009057">
    <property type="entry name" value="Homeodomain-like_sf"/>
</dbReference>
<dbReference type="InterPro" id="IPR049445">
    <property type="entry name" value="TetR_SbtR-like_C"/>
</dbReference>
<comment type="caution">
    <text evidence="7">The sequence shown here is derived from an EMBL/GenBank/DDBJ whole genome shotgun (WGS) entry which is preliminary data.</text>
</comment>
<dbReference type="PROSITE" id="PS50977">
    <property type="entry name" value="HTH_TETR_2"/>
    <property type="match status" value="1"/>
</dbReference>
<evidence type="ECO:0000256" key="5">
    <source>
        <dbReference type="SAM" id="MobiDB-lite"/>
    </source>
</evidence>
<name>A0ABP7FAI7_9ACTN</name>
<dbReference type="InterPro" id="IPR050109">
    <property type="entry name" value="HTH-type_TetR-like_transc_reg"/>
</dbReference>
<feature type="domain" description="HTH tetR-type" evidence="6">
    <location>
        <begin position="10"/>
        <end position="69"/>
    </location>
</feature>
<evidence type="ECO:0000259" key="6">
    <source>
        <dbReference type="PROSITE" id="PS50977"/>
    </source>
</evidence>
<dbReference type="Proteomes" id="UP001499884">
    <property type="component" value="Unassembled WGS sequence"/>
</dbReference>